<dbReference type="GO" id="GO:0005524">
    <property type="term" value="F:ATP binding"/>
    <property type="evidence" value="ECO:0007669"/>
    <property type="project" value="UniProtKB-KW"/>
</dbReference>
<dbReference type="InterPro" id="IPR050267">
    <property type="entry name" value="Anti-sigma-factor_SerPK"/>
</dbReference>
<protein>
    <submittedName>
        <fullName evidence="3">ATP-binding protein</fullName>
    </submittedName>
</protein>
<proteinExistence type="predicted"/>
<keyword evidence="1" id="KW-0418">Kinase</keyword>
<accession>A0ABR9P4X1</accession>
<sequence length="162" mass="17578">MNHAMHPLVTWEHRLYPGDLAHARAVRSDLSADLAGFDPDLVDTVQLCVSELFANCVKYTDSGRPGADVLRALSLPGPRTLRVGLSDWGGSGALPCIPADRTDDEWDWAEGQRGLALVENLSTGWGHRRLAPWADLGTHVWAEFALDPAGVPALPPFVFTCP</sequence>
<dbReference type="PANTHER" id="PTHR35526">
    <property type="entry name" value="ANTI-SIGMA-F FACTOR RSBW-RELATED"/>
    <property type="match status" value="1"/>
</dbReference>
<evidence type="ECO:0000256" key="1">
    <source>
        <dbReference type="ARBA" id="ARBA00022527"/>
    </source>
</evidence>
<keyword evidence="3" id="KW-0547">Nucleotide-binding</keyword>
<keyword evidence="1" id="KW-0808">Transferase</keyword>
<dbReference type="PANTHER" id="PTHR35526:SF3">
    <property type="entry name" value="ANTI-SIGMA-F FACTOR RSBW"/>
    <property type="match status" value="1"/>
</dbReference>
<name>A0ABR9P4X1_9ACTN</name>
<evidence type="ECO:0000313" key="4">
    <source>
        <dbReference type="Proteomes" id="UP000806528"/>
    </source>
</evidence>
<reference evidence="3 4" key="1">
    <citation type="submission" date="2020-09" db="EMBL/GenBank/DDBJ databases">
        <title>Diversity and distribution of actinomycetes associated with coral in the coast of Hainan.</title>
        <authorList>
            <person name="Li F."/>
        </authorList>
    </citation>
    <scope>NUCLEOTIDE SEQUENCE [LARGE SCALE GENOMIC DNA]</scope>
    <source>
        <strain evidence="3 4">HNM0947</strain>
    </source>
</reference>
<dbReference type="EMBL" id="JADBGI010000006">
    <property type="protein sequence ID" value="MBE2998885.1"/>
    <property type="molecule type" value="Genomic_DNA"/>
</dbReference>
<evidence type="ECO:0000259" key="2">
    <source>
        <dbReference type="Pfam" id="PF13581"/>
    </source>
</evidence>
<dbReference type="CDD" id="cd16936">
    <property type="entry name" value="HATPase_RsbW-like"/>
    <property type="match status" value="1"/>
</dbReference>
<evidence type="ECO:0000313" key="3">
    <source>
        <dbReference type="EMBL" id="MBE2998885.1"/>
    </source>
</evidence>
<keyword evidence="3" id="KW-0067">ATP-binding</keyword>
<organism evidence="3 4">
    <name type="scientific">Nocardiopsis coralli</name>
    <dbReference type="NCBI Taxonomy" id="2772213"/>
    <lineage>
        <taxon>Bacteria</taxon>
        <taxon>Bacillati</taxon>
        <taxon>Actinomycetota</taxon>
        <taxon>Actinomycetes</taxon>
        <taxon>Streptosporangiales</taxon>
        <taxon>Nocardiopsidaceae</taxon>
        <taxon>Nocardiopsis</taxon>
    </lineage>
</organism>
<keyword evidence="1" id="KW-0723">Serine/threonine-protein kinase</keyword>
<comment type="caution">
    <text evidence="3">The sequence shown here is derived from an EMBL/GenBank/DDBJ whole genome shotgun (WGS) entry which is preliminary data.</text>
</comment>
<dbReference type="RefSeq" id="WP_193121512.1">
    <property type="nucleotide sequence ID" value="NZ_JADBGI010000006.1"/>
</dbReference>
<dbReference type="Pfam" id="PF13581">
    <property type="entry name" value="HATPase_c_2"/>
    <property type="match status" value="1"/>
</dbReference>
<dbReference type="Gene3D" id="3.30.565.10">
    <property type="entry name" value="Histidine kinase-like ATPase, C-terminal domain"/>
    <property type="match status" value="1"/>
</dbReference>
<gene>
    <name evidence="3" type="ORF">IDM40_09225</name>
</gene>
<keyword evidence="4" id="KW-1185">Reference proteome</keyword>
<feature type="domain" description="Histidine kinase/HSP90-like ATPase" evidence="2">
    <location>
        <begin position="17"/>
        <end position="123"/>
    </location>
</feature>
<dbReference type="InterPro" id="IPR003594">
    <property type="entry name" value="HATPase_dom"/>
</dbReference>
<dbReference type="Proteomes" id="UP000806528">
    <property type="component" value="Unassembled WGS sequence"/>
</dbReference>
<dbReference type="InterPro" id="IPR036890">
    <property type="entry name" value="HATPase_C_sf"/>
</dbReference>